<name>A0AAV4ECW3_9GAST</name>
<evidence type="ECO:0000313" key="6">
    <source>
        <dbReference type="Proteomes" id="UP000762676"/>
    </source>
</evidence>
<sequence>MSQEISRYVMNNCKCVKCKGPLIDPVQLGACLHILCKDCSKEVEAAFFNNINCPMCGMENAKPSILNRISGIEIPLRKDGSSLLCDYEPNHDMAMWNCFVCTKNLCSQCRANHPLDHADCLSLLAPPCNIHLEEENLDAAANIHRDHTDGSLCSALGNQESTWQECPMCKSTSCPHIDVLELLHSPPDAKKARCEISSHIGCDEQPLEKNYFCLKCWIPVCGDCSNKGEHKKCKTKDMENMKPYLELILSDLKQRVSILQAKTKSDLADQQEVEHSLRHHVEVVSKAMDRHKCKDVMRMYSKELEQTNVFCNYLSAFSDALDIEVDENLNTPQYVSLFDRLRQAEGVIDEIVTEVKKRPRPQEHRLVLCELDMFRPCQTSVAPIARECRQPPLAFSFKLNEDIFLVHSIVVKGSDQCFLSCSMTRERKYDAILHYQGENSDPVEKVIDIQPGRYYITRMESGEIVASYSSEHLNAMQYFESDHLMLDQGGWAEFRNTKQLQFKPRGIAATKQNTVLLCVDVPQDKKGHLMKPHPGLCRGTSFLMLMSLQGKVLAEVQHVSNDEMSPK</sequence>
<keyword evidence="6" id="KW-1185">Reference proteome</keyword>
<dbReference type="InterPro" id="IPR001841">
    <property type="entry name" value="Znf_RING"/>
</dbReference>
<gene>
    <name evidence="5" type="ORF">ElyMa_005369700</name>
</gene>
<feature type="domain" description="RING-type" evidence="4">
    <location>
        <begin position="15"/>
        <end position="56"/>
    </location>
</feature>
<evidence type="ECO:0000256" key="2">
    <source>
        <dbReference type="ARBA" id="ARBA00022833"/>
    </source>
</evidence>
<dbReference type="Gene3D" id="3.30.160.60">
    <property type="entry name" value="Classic Zinc Finger"/>
    <property type="match status" value="1"/>
</dbReference>
<dbReference type="GO" id="GO:0008270">
    <property type="term" value="F:zinc ion binding"/>
    <property type="evidence" value="ECO:0007669"/>
    <property type="project" value="UniProtKB-KW"/>
</dbReference>
<dbReference type="InterPro" id="IPR013083">
    <property type="entry name" value="Znf_RING/FYVE/PHD"/>
</dbReference>
<keyword evidence="1 3" id="KW-0863">Zinc-finger</keyword>
<dbReference type="EMBL" id="BMAT01010695">
    <property type="protein sequence ID" value="GFR58812.1"/>
    <property type="molecule type" value="Genomic_DNA"/>
</dbReference>
<evidence type="ECO:0000259" key="4">
    <source>
        <dbReference type="PROSITE" id="PS50089"/>
    </source>
</evidence>
<dbReference type="Gene3D" id="3.30.40.10">
    <property type="entry name" value="Zinc/RING finger domain, C3HC4 (zinc finger)"/>
    <property type="match status" value="1"/>
</dbReference>
<dbReference type="PROSITE" id="PS50089">
    <property type="entry name" value="ZF_RING_2"/>
    <property type="match status" value="1"/>
</dbReference>
<keyword evidence="1 3" id="KW-0479">Metal-binding</keyword>
<protein>
    <recommendedName>
        <fullName evidence="4">RING-type domain-containing protein</fullName>
    </recommendedName>
</protein>
<dbReference type="AlphaFoldDB" id="A0AAV4ECW3"/>
<dbReference type="Proteomes" id="UP000762676">
    <property type="component" value="Unassembled WGS sequence"/>
</dbReference>
<evidence type="ECO:0000256" key="3">
    <source>
        <dbReference type="PROSITE-ProRule" id="PRU00175"/>
    </source>
</evidence>
<evidence type="ECO:0000256" key="1">
    <source>
        <dbReference type="ARBA" id="ARBA00022771"/>
    </source>
</evidence>
<reference evidence="5 6" key="1">
    <citation type="journal article" date="2021" name="Elife">
        <title>Chloroplast acquisition without the gene transfer in kleptoplastic sea slugs, Plakobranchus ocellatus.</title>
        <authorList>
            <person name="Maeda T."/>
            <person name="Takahashi S."/>
            <person name="Yoshida T."/>
            <person name="Shimamura S."/>
            <person name="Takaki Y."/>
            <person name="Nagai Y."/>
            <person name="Toyoda A."/>
            <person name="Suzuki Y."/>
            <person name="Arimoto A."/>
            <person name="Ishii H."/>
            <person name="Satoh N."/>
            <person name="Nishiyama T."/>
            <person name="Hasebe M."/>
            <person name="Maruyama T."/>
            <person name="Minagawa J."/>
            <person name="Obokata J."/>
            <person name="Shigenobu S."/>
        </authorList>
    </citation>
    <scope>NUCLEOTIDE SEQUENCE [LARGE SCALE GENOMIC DNA]</scope>
</reference>
<dbReference type="SUPFAM" id="SSF57850">
    <property type="entry name" value="RING/U-box"/>
    <property type="match status" value="1"/>
</dbReference>
<comment type="caution">
    <text evidence="5">The sequence shown here is derived from an EMBL/GenBank/DDBJ whole genome shotgun (WGS) entry which is preliminary data.</text>
</comment>
<dbReference type="SUPFAM" id="SSF57845">
    <property type="entry name" value="B-box zinc-binding domain"/>
    <property type="match status" value="1"/>
</dbReference>
<proteinExistence type="predicted"/>
<keyword evidence="2" id="KW-0862">Zinc</keyword>
<accession>A0AAV4ECW3</accession>
<organism evidence="5 6">
    <name type="scientific">Elysia marginata</name>
    <dbReference type="NCBI Taxonomy" id="1093978"/>
    <lineage>
        <taxon>Eukaryota</taxon>
        <taxon>Metazoa</taxon>
        <taxon>Spiralia</taxon>
        <taxon>Lophotrochozoa</taxon>
        <taxon>Mollusca</taxon>
        <taxon>Gastropoda</taxon>
        <taxon>Heterobranchia</taxon>
        <taxon>Euthyneura</taxon>
        <taxon>Panpulmonata</taxon>
        <taxon>Sacoglossa</taxon>
        <taxon>Placobranchoidea</taxon>
        <taxon>Plakobranchidae</taxon>
        <taxon>Elysia</taxon>
    </lineage>
</organism>
<evidence type="ECO:0000313" key="5">
    <source>
        <dbReference type="EMBL" id="GFR58812.1"/>
    </source>
</evidence>